<dbReference type="EMBL" id="LNYY01000021">
    <property type="protein sequence ID" value="KTD67429.1"/>
    <property type="molecule type" value="Genomic_DNA"/>
</dbReference>
<dbReference type="Proteomes" id="UP000054926">
    <property type="component" value="Unassembled WGS sequence"/>
</dbReference>
<accession>A0A0W0ZE73</accession>
<protein>
    <submittedName>
        <fullName evidence="1">Uncharacterized protein</fullName>
    </submittedName>
</protein>
<evidence type="ECO:0000313" key="1">
    <source>
        <dbReference type="EMBL" id="KTD67429.1"/>
    </source>
</evidence>
<dbReference type="AlphaFoldDB" id="A0A0W0ZE73"/>
<organism evidence="1 2">
    <name type="scientific">Legionella steelei</name>
    <dbReference type="NCBI Taxonomy" id="947033"/>
    <lineage>
        <taxon>Bacteria</taxon>
        <taxon>Pseudomonadati</taxon>
        <taxon>Pseudomonadota</taxon>
        <taxon>Gammaproteobacteria</taxon>
        <taxon>Legionellales</taxon>
        <taxon>Legionellaceae</taxon>
        <taxon>Legionella</taxon>
    </lineage>
</organism>
<keyword evidence="2" id="KW-1185">Reference proteome</keyword>
<dbReference type="PATRIC" id="fig|947033.5.peg.3864"/>
<sequence>MFVLNKPEYFPMESKPESKVPVIFRKIKNDQLHVVLENNDAKKKETKAVFLIREDDHFLGFMKVSYYSQEQDMVKNLRFGLTHDGWKMVPKPPKEPALTDTLEVKAKYMHDKAKFDKEIQSFADTAKTLFDQKAAPEQIKMLSHYLKEEEHFDLRGLIRPHHTQASKEKHFSDYVGDAFITTMTPKYQ</sequence>
<comment type="caution">
    <text evidence="1">The sequence shown here is derived from an EMBL/GenBank/DDBJ whole genome shotgun (WGS) entry which is preliminary data.</text>
</comment>
<dbReference type="RefSeq" id="WP_237760528.1">
    <property type="nucleotide sequence ID" value="NZ_JAFKHW010000016.1"/>
</dbReference>
<proteinExistence type="predicted"/>
<dbReference type="STRING" id="947033.Lste_3635"/>
<name>A0A0W0ZE73_9GAMM</name>
<reference evidence="1 2" key="1">
    <citation type="submission" date="2015-11" db="EMBL/GenBank/DDBJ databases">
        <title>Genomic analysis of 38 Legionella species identifies large and diverse effector repertoires.</title>
        <authorList>
            <person name="Burstein D."/>
            <person name="Amaro F."/>
            <person name="Zusman T."/>
            <person name="Lifshitz Z."/>
            <person name="Cohen O."/>
            <person name="Gilbert J.A."/>
            <person name="Pupko T."/>
            <person name="Shuman H.A."/>
            <person name="Segal G."/>
        </authorList>
    </citation>
    <scope>NUCLEOTIDE SEQUENCE [LARGE SCALE GENOMIC DNA]</scope>
    <source>
        <strain evidence="1 2">IMVS3376</strain>
    </source>
</reference>
<gene>
    <name evidence="1" type="ORF">Lste_3635</name>
</gene>
<evidence type="ECO:0000313" key="2">
    <source>
        <dbReference type="Proteomes" id="UP000054926"/>
    </source>
</evidence>